<dbReference type="EMBL" id="JAJAGQ010000018">
    <property type="protein sequence ID" value="KAJ8536776.1"/>
    <property type="molecule type" value="Genomic_DNA"/>
</dbReference>
<accession>A0A9Q1R245</accession>
<reference evidence="3" key="1">
    <citation type="journal article" date="2023" name="Proc. Natl. Acad. Sci. U.S.A.">
        <title>Genomic and structural basis for evolution of tropane alkaloid biosynthesis.</title>
        <authorList>
            <person name="Wanga Y.-J."/>
            <person name="Taina T."/>
            <person name="Yua J.-Y."/>
            <person name="Lia J."/>
            <person name="Xua B."/>
            <person name="Chenc J."/>
            <person name="D'Auriad J.C."/>
            <person name="Huanga J.-P."/>
            <person name="Huanga S.-X."/>
        </authorList>
    </citation>
    <scope>NUCLEOTIDE SEQUENCE [LARGE SCALE GENOMIC DNA]</scope>
    <source>
        <strain evidence="3">cv. KIB-2019</strain>
    </source>
</reference>
<keyword evidence="3" id="KW-1185">Reference proteome</keyword>
<feature type="region of interest" description="Disordered" evidence="1">
    <location>
        <begin position="158"/>
        <end position="189"/>
    </location>
</feature>
<feature type="compositionally biased region" description="Basic and acidic residues" evidence="1">
    <location>
        <begin position="39"/>
        <end position="67"/>
    </location>
</feature>
<gene>
    <name evidence="2" type="ORF">K7X08_035177</name>
</gene>
<organism evidence="2 3">
    <name type="scientific">Anisodus acutangulus</name>
    <dbReference type="NCBI Taxonomy" id="402998"/>
    <lineage>
        <taxon>Eukaryota</taxon>
        <taxon>Viridiplantae</taxon>
        <taxon>Streptophyta</taxon>
        <taxon>Embryophyta</taxon>
        <taxon>Tracheophyta</taxon>
        <taxon>Spermatophyta</taxon>
        <taxon>Magnoliopsida</taxon>
        <taxon>eudicotyledons</taxon>
        <taxon>Gunneridae</taxon>
        <taxon>Pentapetalae</taxon>
        <taxon>asterids</taxon>
        <taxon>lamiids</taxon>
        <taxon>Solanales</taxon>
        <taxon>Solanaceae</taxon>
        <taxon>Solanoideae</taxon>
        <taxon>Hyoscyameae</taxon>
        <taxon>Anisodus</taxon>
    </lineage>
</organism>
<proteinExistence type="predicted"/>
<dbReference type="AlphaFoldDB" id="A0A9Q1R245"/>
<feature type="compositionally biased region" description="Low complexity" evidence="1">
    <location>
        <begin position="68"/>
        <end position="82"/>
    </location>
</feature>
<name>A0A9Q1R245_9SOLA</name>
<feature type="region of interest" description="Disordered" evidence="1">
    <location>
        <begin position="23"/>
        <end position="82"/>
    </location>
</feature>
<sequence length="209" mass="23984">MLFLIIVLDRKKYFEEFLTSKTIEGNGDQDSNENLQPADEFKDDKVGGNKESTGKEDMLVTASHEETGQNNQQEGQKEINNQDQQQIQMHNNMSEDENSYNLPAEIKNQPGIQLEVELTGDILIPVNHTDRAEGQTIEYEEDTESSETVMKNDIDDVDSLQSKQNDENAMTQEEPLERRGRSRQRKRDKIGSKDLGLDFLIHRILRSDL</sequence>
<comment type="caution">
    <text evidence="2">The sequence shown here is derived from an EMBL/GenBank/DDBJ whole genome shotgun (WGS) entry which is preliminary data.</text>
</comment>
<evidence type="ECO:0000256" key="1">
    <source>
        <dbReference type="SAM" id="MobiDB-lite"/>
    </source>
</evidence>
<feature type="compositionally biased region" description="Polar residues" evidence="1">
    <location>
        <begin position="159"/>
        <end position="171"/>
    </location>
</feature>
<evidence type="ECO:0000313" key="3">
    <source>
        <dbReference type="Proteomes" id="UP001152561"/>
    </source>
</evidence>
<evidence type="ECO:0000313" key="2">
    <source>
        <dbReference type="EMBL" id="KAJ8536776.1"/>
    </source>
</evidence>
<protein>
    <submittedName>
        <fullName evidence="2">Uncharacterized protein</fullName>
    </submittedName>
</protein>
<feature type="compositionally biased region" description="Polar residues" evidence="1">
    <location>
        <begin position="23"/>
        <end position="35"/>
    </location>
</feature>
<dbReference type="Proteomes" id="UP001152561">
    <property type="component" value="Unassembled WGS sequence"/>
</dbReference>